<reference evidence="2 3" key="1">
    <citation type="submission" date="2014-02" db="EMBL/GenBank/DDBJ databases">
        <title>Aquamicrobium defluvii Genome sequencing.</title>
        <authorList>
            <person name="Wang X."/>
        </authorList>
    </citation>
    <scope>NUCLEOTIDE SEQUENCE [LARGE SCALE GENOMIC DNA]</scope>
    <source>
        <strain evidence="2 3">W13Z1</strain>
    </source>
</reference>
<feature type="region of interest" description="Disordered" evidence="1">
    <location>
        <begin position="81"/>
        <end position="104"/>
    </location>
</feature>
<protein>
    <submittedName>
        <fullName evidence="2">Uncharacterized protein</fullName>
    </submittedName>
</protein>
<dbReference type="RefSeq" id="WP_035029135.1">
    <property type="nucleotide sequence ID" value="NZ_KK073895.1"/>
</dbReference>
<evidence type="ECO:0000313" key="3">
    <source>
        <dbReference type="Proteomes" id="UP000019849"/>
    </source>
</evidence>
<dbReference type="eggNOG" id="ENOG502ZYKS">
    <property type="taxonomic scope" value="Bacteria"/>
</dbReference>
<comment type="caution">
    <text evidence="2">The sequence shown here is derived from an EMBL/GenBank/DDBJ whole genome shotgun (WGS) entry which is preliminary data.</text>
</comment>
<dbReference type="AlphaFoldDB" id="A0A011V6D6"/>
<dbReference type="HOGENOM" id="CLU_2244347_0_0_5"/>
<organism evidence="2 3">
    <name type="scientific">Aquamicrobium defluvii</name>
    <dbReference type="NCBI Taxonomy" id="69279"/>
    <lineage>
        <taxon>Bacteria</taxon>
        <taxon>Pseudomonadati</taxon>
        <taxon>Pseudomonadota</taxon>
        <taxon>Alphaproteobacteria</taxon>
        <taxon>Hyphomicrobiales</taxon>
        <taxon>Phyllobacteriaceae</taxon>
        <taxon>Aquamicrobium</taxon>
    </lineage>
</organism>
<dbReference type="Proteomes" id="UP000019849">
    <property type="component" value="Unassembled WGS sequence"/>
</dbReference>
<evidence type="ECO:0000313" key="2">
    <source>
        <dbReference type="EMBL" id="EXL04020.1"/>
    </source>
</evidence>
<proteinExistence type="predicted"/>
<accession>A0A011V6D6</accession>
<evidence type="ECO:0000256" key="1">
    <source>
        <dbReference type="SAM" id="MobiDB-lite"/>
    </source>
</evidence>
<sequence length="104" mass="11507">MAVDLSYPLVVNTLGKMHALGMSLSVSCYTYLCHKHTWLDMDDLIAWLGEDHPCMHDDLKPHFFCSKCRAAGKPDRNIGFTLHAKTPVPPTDTGLPPQADLKTG</sequence>
<gene>
    <name evidence="2" type="ORF">BG36_11295</name>
</gene>
<name>A0A011V6D6_9HYPH</name>
<dbReference type="EMBL" id="JENY01000023">
    <property type="protein sequence ID" value="EXL04020.1"/>
    <property type="molecule type" value="Genomic_DNA"/>
</dbReference>